<dbReference type="SUPFAM" id="SSF55103">
    <property type="entry name" value="FAD-linked oxidases, C-terminal domain"/>
    <property type="match status" value="1"/>
</dbReference>
<proteinExistence type="predicted"/>
<organism evidence="4 5">
    <name type="scientific">Sneathiella chinensis</name>
    <dbReference type="NCBI Taxonomy" id="349750"/>
    <lineage>
        <taxon>Bacteria</taxon>
        <taxon>Pseudomonadati</taxon>
        <taxon>Pseudomonadota</taxon>
        <taxon>Alphaproteobacteria</taxon>
        <taxon>Sneathiellales</taxon>
        <taxon>Sneathiellaceae</taxon>
        <taxon>Sneathiella</taxon>
    </lineage>
</organism>
<dbReference type="InterPro" id="IPR036318">
    <property type="entry name" value="FAD-bd_PCMH-like_sf"/>
</dbReference>
<evidence type="ECO:0000256" key="1">
    <source>
        <dbReference type="ARBA" id="ARBA00022630"/>
    </source>
</evidence>
<dbReference type="EMBL" id="BSNF01000006">
    <property type="protein sequence ID" value="GLQ06496.1"/>
    <property type="molecule type" value="Genomic_DNA"/>
</dbReference>
<dbReference type="RefSeq" id="WP_169560602.1">
    <property type="nucleotide sequence ID" value="NZ_BSNF01000006.1"/>
</dbReference>
<reference evidence="4" key="2">
    <citation type="submission" date="2023-01" db="EMBL/GenBank/DDBJ databases">
        <title>Draft genome sequence of Sneathiella chinensis strain NBRC 103408.</title>
        <authorList>
            <person name="Sun Q."/>
            <person name="Mori K."/>
        </authorList>
    </citation>
    <scope>NUCLEOTIDE SEQUENCE</scope>
    <source>
        <strain evidence="4">NBRC 103408</strain>
    </source>
</reference>
<protein>
    <submittedName>
        <fullName evidence="4">2-hydroxy-acid oxidase</fullName>
    </submittedName>
</protein>
<dbReference type="SUPFAM" id="SSF56176">
    <property type="entry name" value="FAD-binding/transporter-associated domain-like"/>
    <property type="match status" value="1"/>
</dbReference>
<dbReference type="InterPro" id="IPR006094">
    <property type="entry name" value="Oxid_FAD_bind_N"/>
</dbReference>
<comment type="caution">
    <text evidence="4">The sequence shown here is derived from an EMBL/GenBank/DDBJ whole genome shotgun (WGS) entry which is preliminary data.</text>
</comment>
<reference evidence="4" key="1">
    <citation type="journal article" date="2014" name="Int. J. Syst. Evol. Microbiol.">
        <title>Complete genome of a new Firmicutes species belonging to the dominant human colonic microbiota ('Ruminococcus bicirculans') reveals two chromosomes and a selective capacity to utilize plant glucans.</title>
        <authorList>
            <consortium name="NISC Comparative Sequencing Program"/>
            <person name="Wegmann U."/>
            <person name="Louis P."/>
            <person name="Goesmann A."/>
            <person name="Henrissat B."/>
            <person name="Duncan S.H."/>
            <person name="Flint H.J."/>
        </authorList>
    </citation>
    <scope>NUCLEOTIDE SEQUENCE</scope>
    <source>
        <strain evidence="4">NBRC 103408</strain>
    </source>
</reference>
<keyword evidence="2" id="KW-0274">FAD</keyword>
<gene>
    <name evidence="4" type="ORF">GCM10007924_17170</name>
</gene>
<accession>A0ABQ5U429</accession>
<feature type="domain" description="FAD-binding PCMH-type" evidence="3">
    <location>
        <begin position="1"/>
        <end position="182"/>
    </location>
</feature>
<evidence type="ECO:0000259" key="3">
    <source>
        <dbReference type="PROSITE" id="PS51387"/>
    </source>
</evidence>
<keyword evidence="5" id="KW-1185">Reference proteome</keyword>
<dbReference type="InterPro" id="IPR016166">
    <property type="entry name" value="FAD-bd_PCMH"/>
</dbReference>
<dbReference type="Proteomes" id="UP001161409">
    <property type="component" value="Unassembled WGS sequence"/>
</dbReference>
<dbReference type="Pfam" id="PF01565">
    <property type="entry name" value="FAD_binding_4"/>
    <property type="match status" value="1"/>
</dbReference>
<dbReference type="PROSITE" id="PS51387">
    <property type="entry name" value="FAD_PCMH"/>
    <property type="match status" value="1"/>
</dbReference>
<keyword evidence="1" id="KW-0285">Flavoprotein</keyword>
<sequence length="410" mass="43903">MRQIEIKTEDQISDVLEWALAGKHRLAIAGAGTKIGIGRPVEADAAVRLEGLSGVELYEPAELVMQAQAGTRLTEIRDILGREGQKLAFDPPDYGPLLGHPAGLGTIGGIFCCNLSGAARVKAGAARDHLLGVQGFTGRGQAFKTGSRVMKNVTGYDLCKLVAGSYGTLTIASRMTFKVLPRPEKTRTVLVFGVGEAEAVAAMRDALSSEHEVCAAAYLPEGVARRSGVSYLQSENRSVVALRIEGPGPSAEFRCVAIRGLMAAYGETEELHGQNSGTLWRFVGDVGAFVQDDPGVVWKVSVPPAGAPAYLKRLREHVQDMEYYLDWGGGLIWIALPNHTATGGEYAIRQSLNGEGHATLIRGSESLRASIAPFQPQNPVLARISEKIREGFDPHRILNPGRMYAFGGEG</sequence>
<dbReference type="InterPro" id="IPR016164">
    <property type="entry name" value="FAD-linked_Oxase-like_C"/>
</dbReference>
<dbReference type="InterPro" id="IPR016169">
    <property type="entry name" value="FAD-bd_PCMH_sub2"/>
</dbReference>
<name>A0ABQ5U429_9PROT</name>
<evidence type="ECO:0000256" key="2">
    <source>
        <dbReference type="ARBA" id="ARBA00022827"/>
    </source>
</evidence>
<dbReference type="PANTHER" id="PTHR11748:SF103">
    <property type="entry name" value="GLYCOLATE OXIDASE SUBUNIT GLCE"/>
    <property type="match status" value="1"/>
</dbReference>
<dbReference type="Gene3D" id="3.30.465.10">
    <property type="match status" value="1"/>
</dbReference>
<dbReference type="PANTHER" id="PTHR11748">
    <property type="entry name" value="D-LACTATE DEHYDROGENASE"/>
    <property type="match status" value="1"/>
</dbReference>
<evidence type="ECO:0000313" key="4">
    <source>
        <dbReference type="EMBL" id="GLQ06496.1"/>
    </source>
</evidence>
<evidence type="ECO:0000313" key="5">
    <source>
        <dbReference type="Proteomes" id="UP001161409"/>
    </source>
</evidence>